<sequence>MATIVGLAIVGGGLFAAVFRNRANSLGACVVLATLNACGVLHFAGDGPVADQAVLLACAAFMFTLVISAAATLAMRRVLRR</sequence>
<organism evidence="2 3">
    <name type="scientific">Bordetella genomosp. 10</name>
    <dbReference type="NCBI Taxonomy" id="1416804"/>
    <lineage>
        <taxon>Bacteria</taxon>
        <taxon>Pseudomonadati</taxon>
        <taxon>Pseudomonadota</taxon>
        <taxon>Betaproteobacteria</taxon>
        <taxon>Burkholderiales</taxon>
        <taxon>Alcaligenaceae</taxon>
        <taxon>Bordetella</taxon>
    </lineage>
</organism>
<dbReference type="Proteomes" id="UP000216020">
    <property type="component" value="Unassembled WGS sequence"/>
</dbReference>
<evidence type="ECO:0000313" key="3">
    <source>
        <dbReference type="Proteomes" id="UP000216020"/>
    </source>
</evidence>
<comment type="caution">
    <text evidence="2">The sequence shown here is derived from an EMBL/GenBank/DDBJ whole genome shotgun (WGS) entry which is preliminary data.</text>
</comment>
<dbReference type="OrthoDB" id="8637384at2"/>
<proteinExistence type="predicted"/>
<keyword evidence="1" id="KW-0812">Transmembrane</keyword>
<dbReference type="AlphaFoldDB" id="A0A261SMK1"/>
<gene>
    <name evidence="2" type="ORF">CAL29_06495</name>
</gene>
<keyword evidence="3" id="KW-1185">Reference proteome</keyword>
<dbReference type="EMBL" id="NEVM01000001">
    <property type="protein sequence ID" value="OZI38000.1"/>
    <property type="molecule type" value="Genomic_DNA"/>
</dbReference>
<keyword evidence="1" id="KW-1133">Transmembrane helix</keyword>
<accession>A0A261SMK1</accession>
<evidence type="ECO:0000256" key="1">
    <source>
        <dbReference type="SAM" id="Phobius"/>
    </source>
</evidence>
<reference evidence="3" key="1">
    <citation type="submission" date="2017-05" db="EMBL/GenBank/DDBJ databases">
        <title>Complete and WGS of Bordetella genogroups.</title>
        <authorList>
            <person name="Spilker T."/>
            <person name="Lipuma J."/>
        </authorList>
    </citation>
    <scope>NUCLEOTIDE SEQUENCE [LARGE SCALE GENOMIC DNA]</scope>
    <source>
        <strain evidence="3">AU16122</strain>
    </source>
</reference>
<protein>
    <submittedName>
        <fullName evidence="2">Uncharacterized protein</fullName>
    </submittedName>
</protein>
<name>A0A261SMK1_9BORD</name>
<evidence type="ECO:0000313" key="2">
    <source>
        <dbReference type="EMBL" id="OZI38000.1"/>
    </source>
</evidence>
<feature type="transmembrane region" description="Helical" evidence="1">
    <location>
        <begin position="53"/>
        <end position="75"/>
    </location>
</feature>
<keyword evidence="1" id="KW-0472">Membrane</keyword>